<feature type="compositionally biased region" description="Basic and acidic residues" evidence="1">
    <location>
        <begin position="269"/>
        <end position="288"/>
    </location>
</feature>
<feature type="region of interest" description="Disordered" evidence="1">
    <location>
        <begin position="1"/>
        <end position="463"/>
    </location>
</feature>
<feature type="compositionally biased region" description="Acidic residues" evidence="1">
    <location>
        <begin position="251"/>
        <end position="268"/>
    </location>
</feature>
<dbReference type="EMBL" id="WIUZ02000007">
    <property type="protein sequence ID" value="KAF9785380.1"/>
    <property type="molecule type" value="Genomic_DNA"/>
</dbReference>
<organism evidence="2 3">
    <name type="scientific">Thelephora terrestris</name>
    <dbReference type="NCBI Taxonomy" id="56493"/>
    <lineage>
        <taxon>Eukaryota</taxon>
        <taxon>Fungi</taxon>
        <taxon>Dikarya</taxon>
        <taxon>Basidiomycota</taxon>
        <taxon>Agaricomycotina</taxon>
        <taxon>Agaricomycetes</taxon>
        <taxon>Thelephorales</taxon>
        <taxon>Thelephoraceae</taxon>
        <taxon>Thelephora</taxon>
    </lineage>
</organism>
<proteinExistence type="predicted"/>
<feature type="compositionally biased region" description="Basic residues" evidence="1">
    <location>
        <begin position="207"/>
        <end position="216"/>
    </location>
</feature>
<evidence type="ECO:0000256" key="1">
    <source>
        <dbReference type="SAM" id="MobiDB-lite"/>
    </source>
</evidence>
<keyword evidence="3" id="KW-1185">Reference proteome</keyword>
<feature type="compositionally biased region" description="Acidic residues" evidence="1">
    <location>
        <begin position="166"/>
        <end position="181"/>
    </location>
</feature>
<evidence type="ECO:0000313" key="3">
    <source>
        <dbReference type="Proteomes" id="UP000736335"/>
    </source>
</evidence>
<feature type="compositionally biased region" description="Basic and acidic residues" evidence="1">
    <location>
        <begin position="358"/>
        <end position="367"/>
    </location>
</feature>
<evidence type="ECO:0008006" key="4">
    <source>
        <dbReference type="Google" id="ProtNLM"/>
    </source>
</evidence>
<dbReference type="AlphaFoldDB" id="A0A9P6L710"/>
<feature type="compositionally biased region" description="Basic and acidic residues" evidence="1">
    <location>
        <begin position="27"/>
        <end position="39"/>
    </location>
</feature>
<sequence length="657" mass="72851">MTKSDGRRSAQGNRLKPSFEYQPIPNEEGKPGQSEKDLGARWGLGERAGPRMARKRLPTPEPPGGLGAGTIPEGMGSRRASLDQPIMGSDRLLKPSLDQALKASDWPVGLDQSLKDDSDWPRGSLDQSWGGDSDQLESQRDSGERRDGVADDEVNPDGDKKNPGDNSEELEYADSQEDQFDDGNRGSDGDSSSSDEDNTIGPSKAKYPWKKVFHKSSKNDVGSDGSRDVENLLDRPDSRDGSKYFPKDFHESDEEEQDEPEPEHEESDFDARLKSELAKILKKRDKDKLKKKRRKGKEPVRPKGFDTFMSSISQAGGSGARNPAAEALSSISVRHDERNVPSGVHFNRKSIYPNNRSKTKEPEENPKSSKSVQKSRKRSQSTSSSSSLSTSSSDSSSSSSSPESSPKGSSSSSPSSSSASESSSDSTSSTSSQNGDGAAKKKKKKKKKSANKKRRPLLRREREEKMLKRVKIDAPSQYNGKADLDVFDRWAFEVKTWKRLNRLSDEIAITMLNKYVTDKAGVFYMKYVAEKAKMWTMTAIFEGLFDYCFPKDFKSNLRRKLMAATQGKSRITEFIRDIELMADRFPDVNSRGIIDIFWGGMHQAIRVEVLKMGAHPERSDLTTIADCAARAEDGLLEAELQKQKDGVQTVCGGLGRR</sequence>
<name>A0A9P6L710_9AGAM</name>
<protein>
    <recommendedName>
        <fullName evidence="4">Retrotransposon gag domain-containing protein</fullName>
    </recommendedName>
</protein>
<evidence type="ECO:0000313" key="2">
    <source>
        <dbReference type="EMBL" id="KAF9785380.1"/>
    </source>
</evidence>
<feature type="compositionally biased region" description="Basic and acidic residues" evidence="1">
    <location>
        <begin position="137"/>
        <end position="149"/>
    </location>
</feature>
<dbReference type="Proteomes" id="UP000736335">
    <property type="component" value="Unassembled WGS sequence"/>
</dbReference>
<feature type="compositionally biased region" description="Basic residues" evidence="1">
    <location>
        <begin position="440"/>
        <end position="457"/>
    </location>
</feature>
<accession>A0A9P6L710</accession>
<feature type="compositionally biased region" description="Basic and acidic residues" evidence="1">
    <location>
        <begin position="225"/>
        <end position="250"/>
    </location>
</feature>
<gene>
    <name evidence="2" type="ORF">BJ322DRAFT_1020915</name>
</gene>
<reference evidence="2" key="2">
    <citation type="submission" date="2020-11" db="EMBL/GenBank/DDBJ databases">
        <authorList>
            <consortium name="DOE Joint Genome Institute"/>
            <person name="Kuo A."/>
            <person name="Miyauchi S."/>
            <person name="Kiss E."/>
            <person name="Drula E."/>
            <person name="Kohler A."/>
            <person name="Sanchez-Garcia M."/>
            <person name="Andreopoulos B."/>
            <person name="Barry K.W."/>
            <person name="Bonito G."/>
            <person name="Buee M."/>
            <person name="Carver A."/>
            <person name="Chen C."/>
            <person name="Cichocki N."/>
            <person name="Clum A."/>
            <person name="Culley D."/>
            <person name="Crous P.W."/>
            <person name="Fauchery L."/>
            <person name="Girlanda M."/>
            <person name="Hayes R."/>
            <person name="Keri Z."/>
            <person name="Labutti K."/>
            <person name="Lipzen A."/>
            <person name="Lombard V."/>
            <person name="Magnuson J."/>
            <person name="Maillard F."/>
            <person name="Morin E."/>
            <person name="Murat C."/>
            <person name="Nolan M."/>
            <person name="Ohm R."/>
            <person name="Pangilinan J."/>
            <person name="Pereira M."/>
            <person name="Perotto S."/>
            <person name="Peter M."/>
            <person name="Riley R."/>
            <person name="Sitrit Y."/>
            <person name="Stielow B."/>
            <person name="Szollosi G."/>
            <person name="Zifcakova L."/>
            <person name="Stursova M."/>
            <person name="Spatafora J.W."/>
            <person name="Tedersoo L."/>
            <person name="Vaario L.-M."/>
            <person name="Yamada A."/>
            <person name="Yan M."/>
            <person name="Wang P."/>
            <person name="Xu J."/>
            <person name="Bruns T."/>
            <person name="Baldrian P."/>
            <person name="Vilgalys R."/>
            <person name="Henrissat B."/>
            <person name="Grigoriev I.V."/>
            <person name="Hibbett D."/>
            <person name="Nagy L.G."/>
            <person name="Martin F.M."/>
        </authorList>
    </citation>
    <scope>NUCLEOTIDE SEQUENCE</scope>
    <source>
        <strain evidence="2">UH-Tt-Lm1</strain>
    </source>
</reference>
<dbReference type="OrthoDB" id="3267748at2759"/>
<reference evidence="2" key="1">
    <citation type="journal article" date="2020" name="Nat. Commun.">
        <title>Large-scale genome sequencing of mycorrhizal fungi provides insights into the early evolution of symbiotic traits.</title>
        <authorList>
            <person name="Miyauchi S."/>
            <person name="Kiss E."/>
            <person name="Kuo A."/>
            <person name="Drula E."/>
            <person name="Kohler A."/>
            <person name="Sanchez-Garcia M."/>
            <person name="Morin E."/>
            <person name="Andreopoulos B."/>
            <person name="Barry K.W."/>
            <person name="Bonito G."/>
            <person name="Buee M."/>
            <person name="Carver A."/>
            <person name="Chen C."/>
            <person name="Cichocki N."/>
            <person name="Clum A."/>
            <person name="Culley D."/>
            <person name="Crous P.W."/>
            <person name="Fauchery L."/>
            <person name="Girlanda M."/>
            <person name="Hayes R.D."/>
            <person name="Keri Z."/>
            <person name="LaButti K."/>
            <person name="Lipzen A."/>
            <person name="Lombard V."/>
            <person name="Magnuson J."/>
            <person name="Maillard F."/>
            <person name="Murat C."/>
            <person name="Nolan M."/>
            <person name="Ohm R.A."/>
            <person name="Pangilinan J."/>
            <person name="Pereira M.F."/>
            <person name="Perotto S."/>
            <person name="Peter M."/>
            <person name="Pfister S."/>
            <person name="Riley R."/>
            <person name="Sitrit Y."/>
            <person name="Stielow J.B."/>
            <person name="Szollosi G."/>
            <person name="Zifcakova L."/>
            <person name="Stursova M."/>
            <person name="Spatafora J.W."/>
            <person name="Tedersoo L."/>
            <person name="Vaario L.M."/>
            <person name="Yamada A."/>
            <person name="Yan M."/>
            <person name="Wang P."/>
            <person name="Xu J."/>
            <person name="Bruns T."/>
            <person name="Baldrian P."/>
            <person name="Vilgalys R."/>
            <person name="Dunand C."/>
            <person name="Henrissat B."/>
            <person name="Grigoriev I.V."/>
            <person name="Hibbett D."/>
            <person name="Nagy L.G."/>
            <person name="Martin F.M."/>
        </authorList>
    </citation>
    <scope>NUCLEOTIDE SEQUENCE</scope>
    <source>
        <strain evidence="2">UH-Tt-Lm1</strain>
    </source>
</reference>
<feature type="compositionally biased region" description="Low complexity" evidence="1">
    <location>
        <begin position="380"/>
        <end position="432"/>
    </location>
</feature>
<comment type="caution">
    <text evidence="2">The sequence shown here is derived from an EMBL/GenBank/DDBJ whole genome shotgun (WGS) entry which is preliminary data.</text>
</comment>